<evidence type="ECO:0000313" key="1">
    <source>
        <dbReference type="EMBL" id="AEL24649.1"/>
    </source>
</evidence>
<gene>
    <name evidence="1" type="ordered locus">Cycma_0876</name>
</gene>
<reference evidence="2" key="1">
    <citation type="submission" date="2011-07" db="EMBL/GenBank/DDBJ databases">
        <title>The complete genome of Cyclobacterium marinum DSM 745.</title>
        <authorList>
            <person name="Lucas S."/>
            <person name="Han J."/>
            <person name="Lapidus A."/>
            <person name="Bruce D."/>
            <person name="Goodwin L."/>
            <person name="Pitluck S."/>
            <person name="Peters L."/>
            <person name="Kyrpides N."/>
            <person name="Mavromatis K."/>
            <person name="Ivanova N."/>
            <person name="Ovchinnikova G."/>
            <person name="Chertkov O."/>
            <person name="Detter J.C."/>
            <person name="Tapia R."/>
            <person name="Han C."/>
            <person name="Land M."/>
            <person name="Hauser L."/>
            <person name="Markowitz V."/>
            <person name="Cheng J.-F."/>
            <person name="Hugenholtz P."/>
            <person name="Woyke T."/>
            <person name="Wu D."/>
            <person name="Tindall B."/>
            <person name="Schuetze A."/>
            <person name="Brambilla E."/>
            <person name="Klenk H.-P."/>
            <person name="Eisen J.A."/>
        </authorList>
    </citation>
    <scope>NUCLEOTIDE SEQUENCE [LARGE SCALE GENOMIC DNA]</scope>
    <source>
        <strain evidence="2">ATCC 25205 / DSM 745 / LMG 13164 / NCIMB 1802</strain>
    </source>
</reference>
<organism evidence="1 2">
    <name type="scientific">Cyclobacterium marinum (strain ATCC 25205 / DSM 745 / LMG 13164 / NCIMB 1802)</name>
    <name type="common">Flectobacillus marinus</name>
    <dbReference type="NCBI Taxonomy" id="880070"/>
    <lineage>
        <taxon>Bacteria</taxon>
        <taxon>Pseudomonadati</taxon>
        <taxon>Bacteroidota</taxon>
        <taxon>Cytophagia</taxon>
        <taxon>Cytophagales</taxon>
        <taxon>Cyclobacteriaceae</taxon>
        <taxon>Cyclobacterium</taxon>
    </lineage>
</organism>
<evidence type="ECO:0000313" key="2">
    <source>
        <dbReference type="Proteomes" id="UP000001635"/>
    </source>
</evidence>
<dbReference type="KEGG" id="cmr:Cycma_0876"/>
<dbReference type="RefSeq" id="WP_014018946.1">
    <property type="nucleotide sequence ID" value="NC_015914.1"/>
</dbReference>
<dbReference type="AlphaFoldDB" id="G0J4I4"/>
<name>G0J4I4_CYCMS</name>
<proteinExistence type="predicted"/>
<dbReference type="Proteomes" id="UP000001635">
    <property type="component" value="Chromosome"/>
</dbReference>
<sequence>MKLFDKIFGRKNFALEIQVPKGDEIVHLENKVRFRGKKEEISKFAKEFYRMKELKDGQLCKLDKYTLKVSDYITPDREKENWIELPNHAWGIMGSKFNEVPYEYEDNPFGFNDCGYTDKNPFDIGVEVLDLPIRYMKFNDDGTYETIVEERK</sequence>
<accession>G0J4I4</accession>
<dbReference type="EMBL" id="CP002955">
    <property type="protein sequence ID" value="AEL24649.1"/>
    <property type="molecule type" value="Genomic_DNA"/>
</dbReference>
<dbReference type="HOGENOM" id="CLU_1719316_0_0_10"/>
<protein>
    <submittedName>
        <fullName evidence="1">Uncharacterized protein</fullName>
    </submittedName>
</protein>
<keyword evidence="2" id="KW-1185">Reference proteome</keyword>